<evidence type="ECO:0000256" key="1">
    <source>
        <dbReference type="SAM" id="MobiDB-lite"/>
    </source>
</evidence>
<gene>
    <name evidence="3" type="ORF">FNH21_16495</name>
</gene>
<proteinExistence type="predicted"/>
<dbReference type="PROSITE" id="PS51257">
    <property type="entry name" value="PROKAR_LIPOPROTEIN"/>
    <property type="match status" value="1"/>
</dbReference>
<dbReference type="Proteomes" id="UP000326464">
    <property type="component" value="Unassembled WGS sequence"/>
</dbReference>
<reference evidence="4" key="1">
    <citation type="submission" date="2019-07" db="EMBL/GenBank/DDBJ databases">
        <title>Arthrobacter KR32 sp. nov., isolated from mountain cheese made of cows milk.</title>
        <authorList>
            <person name="Flegler A."/>
        </authorList>
    </citation>
    <scope>NUCLEOTIDE SEQUENCE [LARGE SCALE GENOMIC DNA]</scope>
    <source>
        <strain evidence="4">KR32</strain>
    </source>
</reference>
<organism evidence="3 4">
    <name type="scientific">Arthrobacter bussei</name>
    <dbReference type="NCBI Taxonomy" id="2594179"/>
    <lineage>
        <taxon>Bacteria</taxon>
        <taxon>Bacillati</taxon>
        <taxon>Actinomycetota</taxon>
        <taxon>Actinomycetes</taxon>
        <taxon>Micrococcales</taxon>
        <taxon>Micrococcaceae</taxon>
        <taxon>Arthrobacter</taxon>
    </lineage>
</organism>
<dbReference type="RefSeq" id="WP_152817152.1">
    <property type="nucleotide sequence ID" value="NZ_VJXX01000008.1"/>
</dbReference>
<feature type="signal peptide" evidence="2">
    <location>
        <begin position="1"/>
        <end position="26"/>
    </location>
</feature>
<protein>
    <recommendedName>
        <fullName evidence="5">Lipoprotein</fullName>
    </recommendedName>
</protein>
<keyword evidence="2" id="KW-0732">Signal</keyword>
<comment type="caution">
    <text evidence="3">The sequence shown here is derived from an EMBL/GenBank/DDBJ whole genome shotgun (WGS) entry which is preliminary data.</text>
</comment>
<feature type="region of interest" description="Disordered" evidence="1">
    <location>
        <begin position="28"/>
        <end position="51"/>
    </location>
</feature>
<evidence type="ECO:0000313" key="4">
    <source>
        <dbReference type="Proteomes" id="UP000326464"/>
    </source>
</evidence>
<accession>A0A7X1TQ63</accession>
<keyword evidence="4" id="KW-1185">Reference proteome</keyword>
<evidence type="ECO:0008006" key="5">
    <source>
        <dbReference type="Google" id="ProtNLM"/>
    </source>
</evidence>
<feature type="chain" id="PRO_5039544986" description="Lipoprotein" evidence="2">
    <location>
        <begin position="27"/>
        <end position="141"/>
    </location>
</feature>
<evidence type="ECO:0000256" key="2">
    <source>
        <dbReference type="SAM" id="SignalP"/>
    </source>
</evidence>
<dbReference type="OrthoDB" id="3786257at2"/>
<name>A0A7X1TQ63_9MICC</name>
<evidence type="ECO:0000313" key="3">
    <source>
        <dbReference type="EMBL" id="MPY12293.1"/>
    </source>
</evidence>
<sequence>MSIMRRSPVLVLTGLLAGLLITGCTAGDLETENQPQPAPTGPVPSAVAEPVSGTYTGTQTIELGEPPEDATHIGAELKCLSAGTLTLTDGFEVICQASPGTTTAKSSYELQPGQHSVTITATKPDTQYEAKFVYENGPSIR</sequence>
<dbReference type="AlphaFoldDB" id="A0A7X1TQ63"/>
<dbReference type="EMBL" id="VJXX01000008">
    <property type="protein sequence ID" value="MPY12293.1"/>
    <property type="molecule type" value="Genomic_DNA"/>
</dbReference>